<keyword evidence="3" id="KW-0285">Flavoprotein</keyword>
<protein>
    <submittedName>
        <fullName evidence="8">Acyl-CoA dehydrogenase family protein</fullName>
    </submittedName>
    <submittedName>
        <fullName evidence="9">Acyl-CoA/acyl-ACP dehydrogenase</fullName>
    </submittedName>
</protein>
<feature type="domain" description="Acyl-CoA dehydrogenase/oxidase N-terminal" evidence="7">
    <location>
        <begin position="6"/>
        <end position="117"/>
    </location>
</feature>
<evidence type="ECO:0000259" key="6">
    <source>
        <dbReference type="Pfam" id="PF00441"/>
    </source>
</evidence>
<dbReference type="CDD" id="cd00567">
    <property type="entry name" value="ACAD"/>
    <property type="match status" value="1"/>
</dbReference>
<evidence type="ECO:0000256" key="2">
    <source>
        <dbReference type="ARBA" id="ARBA00009347"/>
    </source>
</evidence>
<gene>
    <name evidence="8" type="ORF">GCM10008985_01220</name>
    <name evidence="9" type="ORF">MUK72_10040</name>
</gene>
<dbReference type="EMBL" id="BAAADN010000002">
    <property type="protein sequence ID" value="GAA0449562.1"/>
    <property type="molecule type" value="Genomic_DNA"/>
</dbReference>
<reference evidence="8" key="3">
    <citation type="submission" date="2023-12" db="EMBL/GenBank/DDBJ databases">
        <authorList>
            <person name="Sun Q."/>
            <person name="Inoue M."/>
        </authorList>
    </citation>
    <scope>NUCLEOTIDE SEQUENCE</scope>
    <source>
        <strain evidence="8">JCM 12289</strain>
    </source>
</reference>
<evidence type="ECO:0000256" key="5">
    <source>
        <dbReference type="ARBA" id="ARBA00023002"/>
    </source>
</evidence>
<dbReference type="AlphaFoldDB" id="A0AAV3SCG7"/>
<evidence type="ECO:0000313" key="11">
    <source>
        <dbReference type="Proteomes" id="UP001500962"/>
    </source>
</evidence>
<dbReference type="InterPro" id="IPR009075">
    <property type="entry name" value="AcylCo_DH/oxidase_C"/>
</dbReference>
<organism evidence="8 11">
    <name type="scientific">Halococcus dombrowskii</name>
    <dbReference type="NCBI Taxonomy" id="179637"/>
    <lineage>
        <taxon>Archaea</taxon>
        <taxon>Methanobacteriati</taxon>
        <taxon>Methanobacteriota</taxon>
        <taxon>Stenosarchaea group</taxon>
        <taxon>Halobacteria</taxon>
        <taxon>Halobacteriales</taxon>
        <taxon>Halococcaceae</taxon>
        <taxon>Halococcus</taxon>
    </lineage>
</organism>
<dbReference type="Pfam" id="PF00441">
    <property type="entry name" value="Acyl-CoA_dh_1"/>
    <property type="match status" value="1"/>
</dbReference>
<evidence type="ECO:0000256" key="3">
    <source>
        <dbReference type="ARBA" id="ARBA00022630"/>
    </source>
</evidence>
<comment type="cofactor">
    <cofactor evidence="1">
        <name>FAD</name>
        <dbReference type="ChEBI" id="CHEBI:57692"/>
    </cofactor>
</comment>
<evidence type="ECO:0000313" key="8">
    <source>
        <dbReference type="EMBL" id="GAA0449562.1"/>
    </source>
</evidence>
<dbReference type="InterPro" id="IPR037069">
    <property type="entry name" value="AcylCoA_DH/ox_N_sf"/>
</dbReference>
<dbReference type="PANTHER" id="PTHR43884:SF20">
    <property type="entry name" value="ACYL-COA DEHYDROGENASE FADE28"/>
    <property type="match status" value="1"/>
</dbReference>
<proteinExistence type="inferred from homology"/>
<evidence type="ECO:0000256" key="4">
    <source>
        <dbReference type="ARBA" id="ARBA00022827"/>
    </source>
</evidence>
<dbReference type="GeneID" id="71762190"/>
<evidence type="ECO:0000313" key="9">
    <source>
        <dbReference type="EMBL" id="UOO94310.1"/>
    </source>
</evidence>
<dbReference type="InterPro" id="IPR036250">
    <property type="entry name" value="AcylCo_DH-like_C"/>
</dbReference>
<dbReference type="Proteomes" id="UP000830542">
    <property type="component" value="Chromosome"/>
</dbReference>
<dbReference type="Gene3D" id="1.10.540.10">
    <property type="entry name" value="Acyl-CoA dehydrogenase/oxidase, N-terminal domain"/>
    <property type="match status" value="1"/>
</dbReference>
<dbReference type="Pfam" id="PF02771">
    <property type="entry name" value="Acyl-CoA_dh_N"/>
    <property type="match status" value="1"/>
</dbReference>
<dbReference type="SUPFAM" id="SSF47203">
    <property type="entry name" value="Acyl-CoA dehydrogenase C-terminal domain-like"/>
    <property type="match status" value="1"/>
</dbReference>
<dbReference type="SUPFAM" id="SSF56645">
    <property type="entry name" value="Acyl-CoA dehydrogenase NM domain-like"/>
    <property type="match status" value="1"/>
</dbReference>
<keyword evidence="4" id="KW-0274">FAD</keyword>
<sequence>MDFTLSDEQTQMQESVRDYLESEGGIELARRQMDGEDVVDEVWDGLAEMDYPALSVPLEYGGLGDDLLYLSLLFEEAGRVALPGPLPETLGFTVPLLTELGTDEQKEQFLPAIADGDLRASVALYDDATESLPEAIRMEAEPTDDGYRLDGTKTLVPYAESVDRVVVPARTRQDTGYGGITLFFVDPAAAEAEQLDTLDETRPLYELTFDAVEVSDARLGPVDGGGDALERAIDRLNVSMCAMLVGGADEAVDRSVEYGKQREQFDQPIGQFQAVKHRIADMWLDTEAARSLTYYAAWAIANDEDDARQAVSRATWYCTERCGDLFEDDIFNHGATGYTWDHDGHIFLKQAKTWANLLGSPTEHRRRIADIRL</sequence>
<reference evidence="8" key="1">
    <citation type="journal article" date="2014" name="Int. J. Syst. Evol. Microbiol.">
        <title>Complete genome sequence of Corynebacterium casei LMG S-19264T (=DSM 44701T), isolated from a smear-ripened cheese.</title>
        <authorList>
            <consortium name="US DOE Joint Genome Institute (JGI-PGF)"/>
            <person name="Walter F."/>
            <person name="Albersmeier A."/>
            <person name="Kalinowski J."/>
            <person name="Ruckert C."/>
        </authorList>
    </citation>
    <scope>NUCLEOTIDE SEQUENCE</scope>
    <source>
        <strain evidence="8">JCM 12289</strain>
    </source>
</reference>
<dbReference type="InterPro" id="IPR009100">
    <property type="entry name" value="AcylCoA_DH/oxidase_NM_dom_sf"/>
</dbReference>
<name>A0AAV3SCG7_HALDO</name>
<dbReference type="RefSeq" id="WP_244699708.1">
    <property type="nucleotide sequence ID" value="NZ_BAAADN010000002.1"/>
</dbReference>
<dbReference type="GO" id="GO:0003995">
    <property type="term" value="F:acyl-CoA dehydrogenase activity"/>
    <property type="evidence" value="ECO:0007669"/>
    <property type="project" value="TreeGrafter"/>
</dbReference>
<dbReference type="PANTHER" id="PTHR43884">
    <property type="entry name" value="ACYL-COA DEHYDROGENASE"/>
    <property type="match status" value="1"/>
</dbReference>
<dbReference type="InterPro" id="IPR046373">
    <property type="entry name" value="Acyl-CoA_Oxase/DH_mid-dom_sf"/>
</dbReference>
<comment type="similarity">
    <text evidence="2">Belongs to the acyl-CoA dehydrogenase family.</text>
</comment>
<dbReference type="Gene3D" id="1.20.140.10">
    <property type="entry name" value="Butyryl-CoA Dehydrogenase, subunit A, domain 3"/>
    <property type="match status" value="1"/>
</dbReference>
<evidence type="ECO:0000256" key="1">
    <source>
        <dbReference type="ARBA" id="ARBA00001974"/>
    </source>
</evidence>
<keyword evidence="5" id="KW-0560">Oxidoreductase</keyword>
<evidence type="ECO:0000259" key="7">
    <source>
        <dbReference type="Pfam" id="PF02771"/>
    </source>
</evidence>
<dbReference type="InterPro" id="IPR013786">
    <property type="entry name" value="AcylCoA_DH/ox_N"/>
</dbReference>
<reference evidence="9" key="2">
    <citation type="submission" date="2022-04" db="EMBL/GenBank/DDBJ databases">
        <title>Sequencing and genomic assembly of Halococcus dombrowskii.</title>
        <authorList>
            <person name="Lim S.W."/>
            <person name="MacLea K.S."/>
        </authorList>
    </citation>
    <scope>NUCLEOTIDE SEQUENCE</scope>
    <source>
        <strain evidence="9">H4</strain>
    </source>
</reference>
<dbReference type="GO" id="GO:0050660">
    <property type="term" value="F:flavin adenine dinucleotide binding"/>
    <property type="evidence" value="ECO:0007669"/>
    <property type="project" value="InterPro"/>
</dbReference>
<feature type="domain" description="Acyl-CoA dehydrogenase/oxidase C-terminal" evidence="6">
    <location>
        <begin position="230"/>
        <end position="369"/>
    </location>
</feature>
<dbReference type="Gene3D" id="2.40.110.10">
    <property type="entry name" value="Butyryl-CoA Dehydrogenase, subunit A, domain 2"/>
    <property type="match status" value="1"/>
</dbReference>
<dbReference type="Proteomes" id="UP001500962">
    <property type="component" value="Unassembled WGS sequence"/>
</dbReference>
<keyword evidence="10" id="KW-1185">Reference proteome</keyword>
<dbReference type="EMBL" id="CP095005">
    <property type="protein sequence ID" value="UOO94310.1"/>
    <property type="molecule type" value="Genomic_DNA"/>
</dbReference>
<accession>A0AAV3SCG7</accession>
<dbReference type="KEGG" id="hdo:MUK72_10040"/>
<evidence type="ECO:0000313" key="10">
    <source>
        <dbReference type="Proteomes" id="UP000830542"/>
    </source>
</evidence>